<keyword evidence="5" id="KW-1185">Reference proteome</keyword>
<gene>
    <name evidence="4" type="ORF">C1A40_01790</name>
</gene>
<accession>A0A2I7SEI8</accession>
<keyword evidence="1" id="KW-0472">Membrane</keyword>
<dbReference type="InterPro" id="IPR036737">
    <property type="entry name" value="OmpA-like_sf"/>
</dbReference>
<dbReference type="EMBL" id="CP025938">
    <property type="protein sequence ID" value="AUS04280.1"/>
    <property type="molecule type" value="Genomic_DNA"/>
</dbReference>
<evidence type="ECO:0000259" key="3">
    <source>
        <dbReference type="PROSITE" id="PS51123"/>
    </source>
</evidence>
<dbReference type="PANTHER" id="PTHR30329">
    <property type="entry name" value="STATOR ELEMENT OF FLAGELLAR MOTOR COMPLEX"/>
    <property type="match status" value="1"/>
</dbReference>
<evidence type="ECO:0000256" key="1">
    <source>
        <dbReference type="PROSITE-ProRule" id="PRU00473"/>
    </source>
</evidence>
<dbReference type="Gene3D" id="3.30.1330.60">
    <property type="entry name" value="OmpA-like domain"/>
    <property type="match status" value="1"/>
</dbReference>
<dbReference type="PANTHER" id="PTHR30329:SF21">
    <property type="entry name" value="LIPOPROTEIN YIAD-RELATED"/>
    <property type="match status" value="1"/>
</dbReference>
<dbReference type="PRINTS" id="PR01023">
    <property type="entry name" value="NAFLGMOTY"/>
</dbReference>
<dbReference type="OrthoDB" id="9763897at2"/>
<dbReference type="InterPro" id="IPR006665">
    <property type="entry name" value="OmpA-like"/>
</dbReference>
<organism evidence="4 5">
    <name type="scientific">Pseudotamlana carrageenivorans</name>
    <dbReference type="NCBI Taxonomy" id="2069432"/>
    <lineage>
        <taxon>Bacteria</taxon>
        <taxon>Pseudomonadati</taxon>
        <taxon>Bacteroidota</taxon>
        <taxon>Flavobacteriia</taxon>
        <taxon>Flavobacteriales</taxon>
        <taxon>Flavobacteriaceae</taxon>
        <taxon>Pseudotamlana</taxon>
    </lineage>
</organism>
<reference evidence="5" key="1">
    <citation type="submission" date="2018-01" db="EMBL/GenBank/DDBJ databases">
        <title>Complete genome of Tamlana sp. UJ94.</title>
        <authorList>
            <person name="Jung J."/>
            <person name="Chung D."/>
            <person name="Bae S.S."/>
            <person name="Baek K."/>
        </authorList>
    </citation>
    <scope>NUCLEOTIDE SEQUENCE [LARGE SCALE GENOMIC DNA]</scope>
    <source>
        <strain evidence="5">UJ94</strain>
    </source>
</reference>
<feature type="domain" description="OmpA-like" evidence="3">
    <location>
        <begin position="141"/>
        <end position="255"/>
    </location>
</feature>
<feature type="region of interest" description="Disordered" evidence="2">
    <location>
        <begin position="227"/>
        <end position="255"/>
    </location>
</feature>
<evidence type="ECO:0000313" key="5">
    <source>
        <dbReference type="Proteomes" id="UP000236592"/>
    </source>
</evidence>
<dbReference type="CDD" id="cd07185">
    <property type="entry name" value="OmpA_C-like"/>
    <property type="match status" value="1"/>
</dbReference>
<dbReference type="KEGG" id="taj:C1A40_01790"/>
<dbReference type="InterPro" id="IPR050330">
    <property type="entry name" value="Bact_OuterMem_StrucFunc"/>
</dbReference>
<sequence length="255" mass="28992">MKKTLAFLLCILFLLLAWFSWGWYKDTVVCCAEPEPVVEYGPLIFDCNTGAVITNEKWPAKKQEILDAQVAGKKLLLVGPYFTGEEEQAGFDRAEKVKALFTELPAEDIEIDVRAASDCEATKVKMLHELKYKWVTRNDNVMEHLEKTLVFYKYDSAEEVSNESILAYFQELATFLKDSGDHIKLVGHTDSDGPLQYNEDLGLKRANEYKSHLVSLGVEADKITVESKGETMPLKPNDSPENKRLNRRVEVHITK</sequence>
<dbReference type="AlphaFoldDB" id="A0A2I7SEI8"/>
<protein>
    <recommendedName>
        <fullName evidence="3">OmpA-like domain-containing protein</fullName>
    </recommendedName>
</protein>
<dbReference type="Proteomes" id="UP000236592">
    <property type="component" value="Chromosome"/>
</dbReference>
<evidence type="ECO:0000313" key="4">
    <source>
        <dbReference type="EMBL" id="AUS04280.1"/>
    </source>
</evidence>
<dbReference type="GO" id="GO:0016020">
    <property type="term" value="C:membrane"/>
    <property type="evidence" value="ECO:0007669"/>
    <property type="project" value="UniProtKB-UniRule"/>
</dbReference>
<dbReference type="PROSITE" id="PS51123">
    <property type="entry name" value="OMPA_2"/>
    <property type="match status" value="1"/>
</dbReference>
<feature type="compositionally biased region" description="Basic and acidic residues" evidence="2">
    <location>
        <begin position="238"/>
        <end position="255"/>
    </location>
</feature>
<name>A0A2I7SEI8_9FLAO</name>
<dbReference type="RefSeq" id="WP_102994393.1">
    <property type="nucleotide sequence ID" value="NZ_CP025938.1"/>
</dbReference>
<evidence type="ECO:0000256" key="2">
    <source>
        <dbReference type="SAM" id="MobiDB-lite"/>
    </source>
</evidence>
<proteinExistence type="predicted"/>
<dbReference type="SUPFAM" id="SSF103088">
    <property type="entry name" value="OmpA-like"/>
    <property type="match status" value="1"/>
</dbReference>
<dbReference type="Pfam" id="PF00691">
    <property type="entry name" value="OmpA"/>
    <property type="match status" value="1"/>
</dbReference>